<dbReference type="Pfam" id="PF03647">
    <property type="entry name" value="Tmemb_14"/>
    <property type="match status" value="1"/>
</dbReference>
<dbReference type="GO" id="GO:0070916">
    <property type="term" value="C:inositol phosphoceramide synthase complex"/>
    <property type="evidence" value="ECO:0007669"/>
    <property type="project" value="TreeGrafter"/>
</dbReference>
<feature type="transmembrane region" description="Helical" evidence="7">
    <location>
        <begin position="211"/>
        <end position="236"/>
    </location>
</feature>
<protein>
    <recommendedName>
        <fullName evidence="10">DUF1753-domain-containing protein</fullName>
    </recommendedName>
</protein>
<dbReference type="GO" id="GO:0070917">
    <property type="term" value="F:inositol phosphoceramide synthase regulator activity"/>
    <property type="evidence" value="ECO:0007669"/>
    <property type="project" value="InterPro"/>
</dbReference>
<feature type="transmembrane region" description="Helical" evidence="7">
    <location>
        <begin position="271"/>
        <end position="298"/>
    </location>
</feature>
<feature type="region of interest" description="Disordered" evidence="6">
    <location>
        <begin position="415"/>
        <end position="497"/>
    </location>
</feature>
<gene>
    <name evidence="8" type="ORF">RDB_LOCUS170222</name>
</gene>
<feature type="compositionally biased region" description="Acidic residues" evidence="6">
    <location>
        <begin position="451"/>
        <end position="464"/>
    </location>
</feature>
<comment type="caution">
    <text evidence="8">The sequence shown here is derived from an EMBL/GenBank/DDBJ whole genome shotgun (WGS) entry which is preliminary data.</text>
</comment>
<feature type="transmembrane region" description="Helical" evidence="7">
    <location>
        <begin position="29"/>
        <end position="47"/>
    </location>
</feature>
<keyword evidence="4 7" id="KW-1133">Transmembrane helix</keyword>
<evidence type="ECO:0000256" key="2">
    <source>
        <dbReference type="ARBA" id="ARBA00007590"/>
    </source>
</evidence>
<sequence>MSAHPALTMALLCSIGGITGFVRTRSVPSLVAGVGVGAMYGYAGYQIQNGGNYGYETALAASIILFLSSVPRARKGPVPLTLAITGAAAAAYYGKVVASCFPLPRVTMVSHEGLGVQCSSRSRSPGWRDDYDLLPYQRKFTSPTAAGAVSETSRVPSPTRRSYSPGASDFGHRTQSSMGRLTLKPEWRPRALRSFLGFVDIKTGELAMSRCVTMVLLFALINKVAGVYGLVSLFFGGSAAQISMYIYSSLAIAALAWGLKAVTDEDPKRTFYFAHIFVADHLLGTIWTVFFAVLWWVYNPHDGEKVVNSAAQEAMAGAHGNTTMTHEERVAAAQLIWNQEKGLAAAVLIAGWISKIYFAVLIYSYATHLRQGSYRTLPMTTALANSISNSGDNALMESDLESDGEAEGSALYRMPVRTPRTGDSFAEFTNAPSRGRKPGASRGSKLADPMDPNEEEVLWDDEEERAGASGMSSKLETESDLSSSTDPEAQARQSHIR</sequence>
<dbReference type="InterPro" id="IPR044890">
    <property type="entry name" value="TMEM14_sf"/>
</dbReference>
<dbReference type="PANTHER" id="PTHR28077">
    <property type="entry name" value="INOSITOL PHOSPHORYLCERAMIDE SYNTHASE REGULATORY SUBUNIT KEI1"/>
    <property type="match status" value="1"/>
</dbReference>
<dbReference type="PANTHER" id="PTHR28077:SF1">
    <property type="entry name" value="INOSITOL PHOSPHORYLCERAMIDE SYNTHASE REGULATORY SUBUNIT KEI1"/>
    <property type="match status" value="1"/>
</dbReference>
<evidence type="ECO:0000313" key="9">
    <source>
        <dbReference type="Proteomes" id="UP000663853"/>
    </source>
</evidence>
<proteinExistence type="inferred from homology"/>
<dbReference type="Gene3D" id="1.10.10.1740">
    <property type="entry name" value="Transmembrane protein 14-like"/>
    <property type="match status" value="1"/>
</dbReference>
<evidence type="ECO:0000256" key="7">
    <source>
        <dbReference type="SAM" id="Phobius"/>
    </source>
</evidence>
<feature type="region of interest" description="Disordered" evidence="6">
    <location>
        <begin position="144"/>
        <end position="175"/>
    </location>
</feature>
<feature type="compositionally biased region" description="Polar residues" evidence="6">
    <location>
        <begin position="470"/>
        <end position="497"/>
    </location>
</feature>
<keyword evidence="5 7" id="KW-0472">Membrane</keyword>
<feature type="transmembrane region" description="Helical" evidence="7">
    <location>
        <begin position="343"/>
        <end position="366"/>
    </location>
</feature>
<feature type="transmembrane region" description="Helical" evidence="7">
    <location>
        <begin position="242"/>
        <end position="259"/>
    </location>
</feature>
<dbReference type="EMBL" id="CAJMXA010004039">
    <property type="protein sequence ID" value="CAE6532438.1"/>
    <property type="molecule type" value="Genomic_DNA"/>
</dbReference>
<evidence type="ECO:0000313" key="8">
    <source>
        <dbReference type="EMBL" id="CAE6532438.1"/>
    </source>
</evidence>
<dbReference type="InterPro" id="IPR005349">
    <property type="entry name" value="TMEM14"/>
</dbReference>
<reference evidence="8" key="1">
    <citation type="submission" date="2021-01" db="EMBL/GenBank/DDBJ databases">
        <authorList>
            <person name="Kaushik A."/>
        </authorList>
    </citation>
    <scope>NUCLEOTIDE SEQUENCE</scope>
    <source>
        <strain evidence="8">AG6-10EEA</strain>
    </source>
</reference>
<dbReference type="Pfam" id="PF08552">
    <property type="entry name" value="Kei1"/>
    <property type="match status" value="1"/>
</dbReference>
<organism evidence="8 9">
    <name type="scientific">Rhizoctonia solani</name>
    <dbReference type="NCBI Taxonomy" id="456999"/>
    <lineage>
        <taxon>Eukaryota</taxon>
        <taxon>Fungi</taxon>
        <taxon>Dikarya</taxon>
        <taxon>Basidiomycota</taxon>
        <taxon>Agaricomycotina</taxon>
        <taxon>Agaricomycetes</taxon>
        <taxon>Cantharellales</taxon>
        <taxon>Ceratobasidiaceae</taxon>
        <taxon>Rhizoctonia</taxon>
    </lineage>
</organism>
<feature type="compositionally biased region" description="Polar residues" evidence="6">
    <location>
        <begin position="144"/>
        <end position="162"/>
    </location>
</feature>
<evidence type="ECO:0000256" key="5">
    <source>
        <dbReference type="ARBA" id="ARBA00023136"/>
    </source>
</evidence>
<dbReference type="GO" id="GO:0006673">
    <property type="term" value="P:inositol phosphoceramide metabolic process"/>
    <property type="evidence" value="ECO:0007669"/>
    <property type="project" value="InterPro"/>
</dbReference>
<evidence type="ECO:0000256" key="6">
    <source>
        <dbReference type="SAM" id="MobiDB-lite"/>
    </source>
</evidence>
<dbReference type="AlphaFoldDB" id="A0A8H3DIJ0"/>
<keyword evidence="3 7" id="KW-0812">Transmembrane</keyword>
<dbReference type="InterPro" id="IPR013862">
    <property type="entry name" value="Kei1"/>
</dbReference>
<accession>A0A8H3DIJ0</accession>
<evidence type="ECO:0008006" key="10">
    <source>
        <dbReference type="Google" id="ProtNLM"/>
    </source>
</evidence>
<feature type="transmembrane region" description="Helical" evidence="7">
    <location>
        <begin position="6"/>
        <end position="22"/>
    </location>
</feature>
<comment type="similarity">
    <text evidence="2">Belongs to the TMEM14 family.</text>
</comment>
<evidence type="ECO:0000256" key="4">
    <source>
        <dbReference type="ARBA" id="ARBA00022989"/>
    </source>
</evidence>
<evidence type="ECO:0000256" key="1">
    <source>
        <dbReference type="ARBA" id="ARBA00004370"/>
    </source>
</evidence>
<dbReference type="GO" id="GO:0000139">
    <property type="term" value="C:Golgi membrane"/>
    <property type="evidence" value="ECO:0007669"/>
    <property type="project" value="TreeGrafter"/>
</dbReference>
<dbReference type="Proteomes" id="UP000663853">
    <property type="component" value="Unassembled WGS sequence"/>
</dbReference>
<comment type="subcellular location">
    <subcellularLocation>
        <location evidence="1">Membrane</location>
    </subcellularLocation>
</comment>
<evidence type="ECO:0000256" key="3">
    <source>
        <dbReference type="ARBA" id="ARBA00022692"/>
    </source>
</evidence>
<name>A0A8H3DIJ0_9AGAM</name>